<evidence type="ECO:0000313" key="3">
    <source>
        <dbReference type="Proteomes" id="UP000288587"/>
    </source>
</evidence>
<organism evidence="2 3">
    <name type="scientific">Inhella crocodyli</name>
    <dbReference type="NCBI Taxonomy" id="2499851"/>
    <lineage>
        <taxon>Bacteria</taxon>
        <taxon>Pseudomonadati</taxon>
        <taxon>Pseudomonadota</taxon>
        <taxon>Betaproteobacteria</taxon>
        <taxon>Burkholderiales</taxon>
        <taxon>Sphaerotilaceae</taxon>
        <taxon>Inhella</taxon>
    </lineage>
</organism>
<name>A0A3S2UWP7_9BURK</name>
<feature type="compositionally biased region" description="Low complexity" evidence="1">
    <location>
        <begin position="96"/>
        <end position="105"/>
    </location>
</feature>
<feature type="compositionally biased region" description="Gly residues" evidence="1">
    <location>
        <begin position="84"/>
        <end position="95"/>
    </location>
</feature>
<feature type="region of interest" description="Disordered" evidence="1">
    <location>
        <begin position="139"/>
        <end position="172"/>
    </location>
</feature>
<protein>
    <submittedName>
        <fullName evidence="2">YfiR family protein</fullName>
    </submittedName>
</protein>
<gene>
    <name evidence="2" type="ORF">EOD73_17245</name>
</gene>
<feature type="region of interest" description="Disordered" evidence="1">
    <location>
        <begin position="41"/>
        <end position="123"/>
    </location>
</feature>
<accession>A0A3S2UWP7</accession>
<evidence type="ECO:0000313" key="2">
    <source>
        <dbReference type="EMBL" id="RVT82521.1"/>
    </source>
</evidence>
<comment type="caution">
    <text evidence="2">The sequence shown here is derived from an EMBL/GenBank/DDBJ whole genome shotgun (WGS) entry which is preliminary data.</text>
</comment>
<dbReference type="Proteomes" id="UP000288587">
    <property type="component" value="Unassembled WGS sequence"/>
</dbReference>
<dbReference type="EMBL" id="SACM01000006">
    <property type="protein sequence ID" value="RVT82521.1"/>
    <property type="molecule type" value="Genomic_DNA"/>
</dbReference>
<feature type="compositionally biased region" description="Low complexity" evidence="1">
    <location>
        <begin position="46"/>
        <end position="73"/>
    </location>
</feature>
<sequence>MAVGRTPALGVRCSARSNEPGGAAQQPALGLRVVARTGAQPEVAVGQRLPRPQPLRARQQRAGGPAASAPRAGAQHRNRLGRAPGPGLGGAGLGLPPGAVGPVGATERWQLPHPSGPAQPRAGRECRATLGRGLASAGGAECAAQSPGRWHRGPLEPALGGSLAGQQSPVGRGVAAVAPRQSAKRSAGRQRALAGLRPGPCANAVAAPGLVDLVPGRAEPDSAALPRLLRRGRHGPHRTPGCPVAGWPGLARAAMSTRRAPWGHGLRRCLWGIAWAGLGLVSPVRAELAMDEAQLRAALVLRLAQYTQWPEVAHGEFQLCVAGLSRGDAELQALAQRRVGAQTVRVRRLEHARDVGAQCQLLLLGHGDAAALRRWMAPLAEAPVLVVGTSPEALRAGVCIALINEPQGMAFSVNHGELRRRGLSVDAPVLRLAREVR</sequence>
<dbReference type="AlphaFoldDB" id="A0A3S2UWP7"/>
<dbReference type="InterPro" id="IPR025293">
    <property type="entry name" value="YfiR/HmsC-like"/>
</dbReference>
<dbReference type="Pfam" id="PF13689">
    <property type="entry name" value="DUF4154"/>
    <property type="match status" value="1"/>
</dbReference>
<proteinExistence type="predicted"/>
<evidence type="ECO:0000256" key="1">
    <source>
        <dbReference type="SAM" id="MobiDB-lite"/>
    </source>
</evidence>
<feature type="region of interest" description="Disordered" evidence="1">
    <location>
        <begin position="1"/>
        <end position="28"/>
    </location>
</feature>
<reference evidence="2 3" key="1">
    <citation type="submission" date="2019-01" db="EMBL/GenBank/DDBJ databases">
        <authorList>
            <person name="Chen W.-M."/>
        </authorList>
    </citation>
    <scope>NUCLEOTIDE SEQUENCE [LARGE SCALE GENOMIC DNA]</scope>
    <source>
        <strain evidence="2 3">CCP-18</strain>
    </source>
</reference>
<keyword evidence="3" id="KW-1185">Reference proteome</keyword>
<dbReference type="OrthoDB" id="8527941at2"/>